<dbReference type="Gene3D" id="1.25.40.10">
    <property type="entry name" value="Tetratricopeptide repeat domain"/>
    <property type="match status" value="1"/>
</dbReference>
<evidence type="ECO:0000256" key="1">
    <source>
        <dbReference type="ARBA" id="ARBA00022737"/>
    </source>
</evidence>
<evidence type="ECO:0000313" key="5">
    <source>
        <dbReference type="EMBL" id="EER20464.1"/>
    </source>
</evidence>
<keyword evidence="2 3" id="KW-0802">TPR repeat</keyword>
<proteinExistence type="predicted"/>
<dbReference type="RefSeq" id="XP_002788668.1">
    <property type="nucleotide sequence ID" value="XM_002788622.1"/>
</dbReference>
<evidence type="ECO:0000256" key="4">
    <source>
        <dbReference type="SAM" id="MobiDB-lite"/>
    </source>
</evidence>
<name>C5K542_PERM5</name>
<dbReference type="SMART" id="SM00028">
    <property type="entry name" value="TPR"/>
    <property type="match status" value="3"/>
</dbReference>
<reference evidence="5 6" key="1">
    <citation type="submission" date="2008-07" db="EMBL/GenBank/DDBJ databases">
        <authorList>
            <person name="El-Sayed N."/>
            <person name="Caler E."/>
            <person name="Inman J."/>
            <person name="Amedeo P."/>
            <person name="Hass B."/>
            <person name="Wortman J."/>
        </authorList>
    </citation>
    <scope>NUCLEOTIDE SEQUENCE [LARGE SCALE GENOMIC DNA]</scope>
    <source>
        <strain evidence="6">ATCC 50983 / TXsc</strain>
    </source>
</reference>
<protein>
    <submittedName>
        <fullName evidence="5">Tetratricopeptide repeat protein, putative</fullName>
    </submittedName>
</protein>
<dbReference type="InterPro" id="IPR011990">
    <property type="entry name" value="TPR-like_helical_dom_sf"/>
</dbReference>
<evidence type="ECO:0000256" key="2">
    <source>
        <dbReference type="ARBA" id="ARBA00022803"/>
    </source>
</evidence>
<feature type="repeat" description="TPR" evidence="3">
    <location>
        <begin position="118"/>
        <end position="151"/>
    </location>
</feature>
<dbReference type="PANTHER" id="PTHR11242">
    <property type="entry name" value="ARYL HYDROCARBON RECEPTOR INTERACTING PROTEIN RELATED"/>
    <property type="match status" value="1"/>
</dbReference>
<organism evidence="6">
    <name type="scientific">Perkinsus marinus (strain ATCC 50983 / TXsc)</name>
    <dbReference type="NCBI Taxonomy" id="423536"/>
    <lineage>
        <taxon>Eukaryota</taxon>
        <taxon>Sar</taxon>
        <taxon>Alveolata</taxon>
        <taxon>Perkinsozoa</taxon>
        <taxon>Perkinsea</taxon>
        <taxon>Perkinsida</taxon>
        <taxon>Perkinsidae</taxon>
        <taxon>Perkinsus</taxon>
    </lineage>
</organism>
<dbReference type="InParanoid" id="C5K542"/>
<dbReference type="GeneID" id="9054134"/>
<feature type="region of interest" description="Disordered" evidence="4">
    <location>
        <begin position="49"/>
        <end position="72"/>
    </location>
</feature>
<dbReference type="Pfam" id="PF00515">
    <property type="entry name" value="TPR_1"/>
    <property type="match status" value="1"/>
</dbReference>
<dbReference type="InterPro" id="IPR039663">
    <property type="entry name" value="AIP/AIPL1/TTC9"/>
</dbReference>
<dbReference type="Proteomes" id="UP000007800">
    <property type="component" value="Unassembled WGS sequence"/>
</dbReference>
<sequence length="183" mass="20321">MSSVAEIIEACEGYKADGNEYFKAGNYKKALFKYHLALNELRVLRDPNGQKSEADSLASMVGPSGEGRPTPTRAEDLAHINELKRTIHLNMANCYCKEAKFKKGVDAATTSIELKPTAKAFYRRAVAWAGRGDYDAAISDLNEAASLDPTDRSIKVEMDLIERKNKAETAKQRRKLAGMFERS</sequence>
<dbReference type="PANTHER" id="PTHR11242:SF18">
    <property type="entry name" value="PEPTIDYLPROLYL ISOMERASE"/>
    <property type="match status" value="1"/>
</dbReference>
<dbReference type="OMA" id="RSSGCGQ"/>
<accession>C5K542</accession>
<dbReference type="PROSITE" id="PS50005">
    <property type="entry name" value="TPR"/>
    <property type="match status" value="1"/>
</dbReference>
<dbReference type="AlphaFoldDB" id="C5K542"/>
<keyword evidence="1" id="KW-0677">Repeat</keyword>
<evidence type="ECO:0000256" key="3">
    <source>
        <dbReference type="PROSITE-ProRule" id="PRU00339"/>
    </source>
</evidence>
<keyword evidence="6" id="KW-1185">Reference proteome</keyword>
<dbReference type="OrthoDB" id="433738at2759"/>
<evidence type="ECO:0000313" key="6">
    <source>
        <dbReference type="Proteomes" id="UP000007800"/>
    </source>
</evidence>
<dbReference type="EMBL" id="GG670562">
    <property type="protein sequence ID" value="EER20464.1"/>
    <property type="molecule type" value="Genomic_DNA"/>
</dbReference>
<dbReference type="SUPFAM" id="SSF48452">
    <property type="entry name" value="TPR-like"/>
    <property type="match status" value="1"/>
</dbReference>
<gene>
    <name evidence="5" type="ORF">Pmar_PMAR010207</name>
</gene>
<dbReference type="InterPro" id="IPR019734">
    <property type="entry name" value="TPR_rpt"/>
</dbReference>